<evidence type="ECO:0000313" key="2">
    <source>
        <dbReference type="Proteomes" id="UP000712080"/>
    </source>
</evidence>
<evidence type="ECO:0008006" key="3">
    <source>
        <dbReference type="Google" id="ProtNLM"/>
    </source>
</evidence>
<sequence>MDTKLTLKLNQDVIERAKSYASNKKLSLSRLIENYLNSLTSENFPKDEIQISPFVKSLSSGLKLDEHHDYILEYKSHLEEKYK</sequence>
<name>A0A972FNJ3_9FLAO</name>
<gene>
    <name evidence="1" type="ORF">G6047_00560</name>
</gene>
<dbReference type="RefSeq" id="WP_169525391.1">
    <property type="nucleotide sequence ID" value="NZ_JAAMPU010000088.1"/>
</dbReference>
<comment type="caution">
    <text evidence="1">The sequence shown here is derived from an EMBL/GenBank/DDBJ whole genome shotgun (WGS) entry which is preliminary data.</text>
</comment>
<dbReference type="AlphaFoldDB" id="A0A972FNJ3"/>
<accession>A0A972FNJ3</accession>
<protein>
    <recommendedName>
        <fullName evidence="3">Antitoxin</fullName>
    </recommendedName>
</protein>
<dbReference type="InterPro" id="IPR045944">
    <property type="entry name" value="DUF6364"/>
</dbReference>
<proteinExistence type="predicted"/>
<dbReference type="Proteomes" id="UP000712080">
    <property type="component" value="Unassembled WGS sequence"/>
</dbReference>
<reference evidence="1" key="1">
    <citation type="submission" date="2020-02" db="EMBL/GenBank/DDBJ databases">
        <title>Flavobacterium sp. genome.</title>
        <authorList>
            <person name="Jung H.S."/>
            <person name="Baek J.H."/>
            <person name="Jeon C.O."/>
        </authorList>
    </citation>
    <scope>NUCLEOTIDE SEQUENCE</scope>
    <source>
        <strain evidence="1">SE-s28</strain>
    </source>
</reference>
<dbReference type="EMBL" id="JAAMPU010000088">
    <property type="protein sequence ID" value="NMH26509.1"/>
    <property type="molecule type" value="Genomic_DNA"/>
</dbReference>
<evidence type="ECO:0000313" key="1">
    <source>
        <dbReference type="EMBL" id="NMH26509.1"/>
    </source>
</evidence>
<dbReference type="Pfam" id="PF19891">
    <property type="entry name" value="DUF6364"/>
    <property type="match status" value="1"/>
</dbReference>
<keyword evidence="2" id="KW-1185">Reference proteome</keyword>
<organism evidence="1 2">
    <name type="scientific">Flavobacterium silvaticum</name>
    <dbReference type="NCBI Taxonomy" id="1852020"/>
    <lineage>
        <taxon>Bacteria</taxon>
        <taxon>Pseudomonadati</taxon>
        <taxon>Bacteroidota</taxon>
        <taxon>Flavobacteriia</taxon>
        <taxon>Flavobacteriales</taxon>
        <taxon>Flavobacteriaceae</taxon>
        <taxon>Flavobacterium</taxon>
    </lineage>
</organism>